<keyword evidence="12" id="KW-1185">Reference proteome</keyword>
<evidence type="ECO:0000256" key="8">
    <source>
        <dbReference type="PROSITE-ProRule" id="PRU01331"/>
    </source>
</evidence>
<dbReference type="SUPFAM" id="SSF55931">
    <property type="entry name" value="Glutamine synthetase/guanido kinase"/>
    <property type="match status" value="1"/>
</dbReference>
<dbReference type="Pfam" id="PF00120">
    <property type="entry name" value="Gln-synt_C"/>
    <property type="match status" value="1"/>
</dbReference>
<reference evidence="11 12" key="1">
    <citation type="submission" date="2024-08" db="EMBL/GenBank/DDBJ databases">
        <title>Gnathostoma spinigerum genome.</title>
        <authorList>
            <person name="Gonzalez-Bertolin B."/>
            <person name="Monzon S."/>
            <person name="Zaballos A."/>
            <person name="Jimenez P."/>
            <person name="Dekumyoy P."/>
            <person name="Varona S."/>
            <person name="Cuesta I."/>
            <person name="Sumanam S."/>
            <person name="Adisakwattana P."/>
            <person name="Gasser R.B."/>
            <person name="Hernandez-Gonzalez A."/>
            <person name="Young N.D."/>
            <person name="Perteguer M.J."/>
        </authorList>
    </citation>
    <scope>NUCLEOTIDE SEQUENCE [LARGE SCALE GENOMIC DNA]</scope>
    <source>
        <strain evidence="11">AL3</strain>
        <tissue evidence="11">Liver</tissue>
    </source>
</reference>
<gene>
    <name evidence="11" type="ORF">AB6A40_006939</name>
</gene>
<evidence type="ECO:0000313" key="11">
    <source>
        <dbReference type="EMBL" id="MFH4980230.1"/>
    </source>
</evidence>
<evidence type="ECO:0000256" key="7">
    <source>
        <dbReference type="ARBA" id="ARBA00022840"/>
    </source>
</evidence>
<evidence type="ECO:0000256" key="1">
    <source>
        <dbReference type="ARBA" id="ARBA00004496"/>
    </source>
</evidence>
<evidence type="ECO:0000256" key="2">
    <source>
        <dbReference type="ARBA" id="ARBA00009897"/>
    </source>
</evidence>
<dbReference type="GO" id="GO:0005737">
    <property type="term" value="C:cytoplasm"/>
    <property type="evidence" value="ECO:0007669"/>
    <property type="project" value="UniProtKB-SubCell"/>
</dbReference>
<dbReference type="Proteomes" id="UP001608902">
    <property type="component" value="Unassembled WGS sequence"/>
</dbReference>
<comment type="caution">
    <text evidence="11">The sequence shown here is derived from an EMBL/GenBank/DDBJ whole genome shotgun (WGS) entry which is preliminary data.</text>
</comment>
<protein>
    <recommendedName>
        <fullName evidence="3">glutamine synthetase</fullName>
        <ecNumber evidence="3">6.3.1.2</ecNumber>
    </recommendedName>
</protein>
<keyword evidence="6" id="KW-0547">Nucleotide-binding</keyword>
<keyword evidence="7" id="KW-0067">ATP-binding</keyword>
<dbReference type="InterPro" id="IPR014746">
    <property type="entry name" value="Gln_synth/guanido_kin_cat_dom"/>
</dbReference>
<evidence type="ECO:0000259" key="10">
    <source>
        <dbReference type="PROSITE" id="PS51987"/>
    </source>
</evidence>
<sequence>MPAECIFLRTWSLHSIQTDLLHNMCHQQEHMKVYDPHGGKDNLRRLTGRHETSRADQFSWGVANRGCSVRIPRQVALEKKGFLEDRRPSSNCDPYSVTAALVKTILLDGKEVD</sequence>
<dbReference type="InterPro" id="IPR050292">
    <property type="entry name" value="Glutamine_Synthetase"/>
</dbReference>
<feature type="domain" description="GS catalytic" evidence="10">
    <location>
        <begin position="1"/>
        <end position="113"/>
    </location>
</feature>
<evidence type="ECO:0000313" key="12">
    <source>
        <dbReference type="Proteomes" id="UP001608902"/>
    </source>
</evidence>
<comment type="subcellular location">
    <subcellularLocation>
        <location evidence="1">Cytoplasm</location>
    </subcellularLocation>
</comment>
<dbReference type="Gene3D" id="3.30.590.10">
    <property type="entry name" value="Glutamine synthetase/guanido kinase, catalytic domain"/>
    <property type="match status" value="1"/>
</dbReference>
<dbReference type="AlphaFoldDB" id="A0ABD6EL02"/>
<evidence type="ECO:0000256" key="9">
    <source>
        <dbReference type="RuleBase" id="RU000384"/>
    </source>
</evidence>
<evidence type="ECO:0000256" key="4">
    <source>
        <dbReference type="ARBA" id="ARBA00022490"/>
    </source>
</evidence>
<evidence type="ECO:0000256" key="6">
    <source>
        <dbReference type="ARBA" id="ARBA00022741"/>
    </source>
</evidence>
<accession>A0ABD6EL02</accession>
<dbReference type="PANTHER" id="PTHR20852">
    <property type="entry name" value="GLUTAMINE SYNTHETASE"/>
    <property type="match status" value="1"/>
</dbReference>
<organism evidence="11 12">
    <name type="scientific">Gnathostoma spinigerum</name>
    <dbReference type="NCBI Taxonomy" id="75299"/>
    <lineage>
        <taxon>Eukaryota</taxon>
        <taxon>Metazoa</taxon>
        <taxon>Ecdysozoa</taxon>
        <taxon>Nematoda</taxon>
        <taxon>Chromadorea</taxon>
        <taxon>Rhabditida</taxon>
        <taxon>Spirurina</taxon>
        <taxon>Gnathostomatomorpha</taxon>
        <taxon>Gnathostomatoidea</taxon>
        <taxon>Gnathostomatidae</taxon>
        <taxon>Gnathostoma</taxon>
    </lineage>
</organism>
<dbReference type="FunFam" id="3.30.590.10:FF:000011">
    <property type="entry name" value="Glutamine synthetase"/>
    <property type="match status" value="1"/>
</dbReference>
<dbReference type="EMBL" id="JBGFUD010005257">
    <property type="protein sequence ID" value="MFH4980230.1"/>
    <property type="molecule type" value="Genomic_DNA"/>
</dbReference>
<evidence type="ECO:0000256" key="5">
    <source>
        <dbReference type="ARBA" id="ARBA00022598"/>
    </source>
</evidence>
<dbReference type="PROSITE" id="PS51987">
    <property type="entry name" value="GS_CATALYTIC"/>
    <property type="match status" value="1"/>
</dbReference>
<dbReference type="PANTHER" id="PTHR20852:SF96">
    <property type="entry name" value="GLUTAMINE SYNTHETASE-RELATED"/>
    <property type="match status" value="1"/>
</dbReference>
<keyword evidence="4" id="KW-0963">Cytoplasm</keyword>
<comment type="similarity">
    <text evidence="2 8 9">Belongs to the glutamine synthetase family.</text>
</comment>
<dbReference type="EC" id="6.3.1.2" evidence="3"/>
<dbReference type="InterPro" id="IPR008146">
    <property type="entry name" value="Gln_synth_cat_dom"/>
</dbReference>
<dbReference type="GO" id="GO:0005524">
    <property type="term" value="F:ATP binding"/>
    <property type="evidence" value="ECO:0007669"/>
    <property type="project" value="UniProtKB-KW"/>
</dbReference>
<evidence type="ECO:0000256" key="3">
    <source>
        <dbReference type="ARBA" id="ARBA00012937"/>
    </source>
</evidence>
<name>A0ABD6EL02_9BILA</name>
<dbReference type="GO" id="GO:0004356">
    <property type="term" value="F:glutamine synthetase activity"/>
    <property type="evidence" value="ECO:0007669"/>
    <property type="project" value="UniProtKB-EC"/>
</dbReference>
<keyword evidence="5" id="KW-0436">Ligase</keyword>
<proteinExistence type="inferred from homology"/>